<dbReference type="RefSeq" id="WP_317519919.1">
    <property type="nucleotide sequence ID" value="NZ_JAWJZI010000001.1"/>
</dbReference>
<dbReference type="InterPro" id="IPR020904">
    <property type="entry name" value="Sc_DH/Rdtase_CS"/>
</dbReference>
<dbReference type="GO" id="GO:0016491">
    <property type="term" value="F:oxidoreductase activity"/>
    <property type="evidence" value="ECO:0007669"/>
    <property type="project" value="UniProtKB-KW"/>
</dbReference>
<dbReference type="PANTHER" id="PTHR43639:SF1">
    <property type="entry name" value="SHORT-CHAIN DEHYDROGENASE_REDUCTASE FAMILY PROTEIN"/>
    <property type="match status" value="1"/>
</dbReference>
<protein>
    <submittedName>
        <fullName evidence="3">SDR family oxidoreductase</fullName>
        <ecNumber evidence="3">1.-.-.-</ecNumber>
    </submittedName>
</protein>
<dbReference type="PANTHER" id="PTHR43639">
    <property type="entry name" value="OXIDOREDUCTASE, SHORT-CHAIN DEHYDROGENASE/REDUCTASE FAMILY (AFU_ORTHOLOGUE AFUA_5G02870)"/>
    <property type="match status" value="1"/>
</dbReference>
<dbReference type="Proteomes" id="UP001186452">
    <property type="component" value="Unassembled WGS sequence"/>
</dbReference>
<dbReference type="PRINTS" id="PR00080">
    <property type="entry name" value="SDRFAMILY"/>
</dbReference>
<dbReference type="PRINTS" id="PR00081">
    <property type="entry name" value="GDHRDH"/>
</dbReference>
<keyword evidence="4" id="KW-1185">Reference proteome</keyword>
<dbReference type="CDD" id="cd05233">
    <property type="entry name" value="SDR_c"/>
    <property type="match status" value="1"/>
</dbReference>
<dbReference type="SUPFAM" id="SSF51735">
    <property type="entry name" value="NAD(P)-binding Rossmann-fold domains"/>
    <property type="match status" value="1"/>
</dbReference>
<name>A0ABU3ZB92_9GAMM</name>
<evidence type="ECO:0000313" key="4">
    <source>
        <dbReference type="Proteomes" id="UP001186452"/>
    </source>
</evidence>
<dbReference type="PROSITE" id="PS00061">
    <property type="entry name" value="ADH_SHORT"/>
    <property type="match status" value="1"/>
</dbReference>
<accession>A0ABU3ZB92</accession>
<comment type="caution">
    <text evidence="3">The sequence shown here is derived from an EMBL/GenBank/DDBJ whole genome shotgun (WGS) entry which is preliminary data.</text>
</comment>
<evidence type="ECO:0000256" key="2">
    <source>
        <dbReference type="ARBA" id="ARBA00023002"/>
    </source>
</evidence>
<dbReference type="InterPro" id="IPR002347">
    <property type="entry name" value="SDR_fam"/>
</dbReference>
<dbReference type="EMBL" id="JAWJZI010000001">
    <property type="protein sequence ID" value="MDV5167382.1"/>
    <property type="molecule type" value="Genomic_DNA"/>
</dbReference>
<gene>
    <name evidence="3" type="ORF">R2X38_00045</name>
</gene>
<dbReference type="EC" id="1.-.-.-" evidence="3"/>
<evidence type="ECO:0000313" key="3">
    <source>
        <dbReference type="EMBL" id="MDV5167382.1"/>
    </source>
</evidence>
<dbReference type="Pfam" id="PF13561">
    <property type="entry name" value="adh_short_C2"/>
    <property type="match status" value="1"/>
</dbReference>
<sequence>MAKYLITGASTGIGAETARKLAQGNELFLVYNRSKGKAEDLAVELENRGAKVHLFQANLTSEAACIKLFEEVGEVTDTLDAVVNNAGGMVQRQGVDELSWDTMLDVFNLNTFSLFKVTSLSVPFLKNSDKACIVNVTSIVVRHGGPTATLYGAAKGAVDTFTRGACRELAPHIRVNSVSPGVIETPFHDKVSTDEQMKTWAENNPLQRNGKANNIADAIHFCIENDFINGESIDINGGLFVR</sequence>
<evidence type="ECO:0000256" key="1">
    <source>
        <dbReference type="ARBA" id="ARBA00006484"/>
    </source>
</evidence>
<dbReference type="InterPro" id="IPR036291">
    <property type="entry name" value="NAD(P)-bd_dom_sf"/>
</dbReference>
<dbReference type="Gene3D" id="3.40.50.720">
    <property type="entry name" value="NAD(P)-binding Rossmann-like Domain"/>
    <property type="match status" value="1"/>
</dbReference>
<keyword evidence="2 3" id="KW-0560">Oxidoreductase</keyword>
<reference evidence="3 4" key="1">
    <citation type="submission" date="2023-10" db="EMBL/GenBank/DDBJ databases">
        <title>Marine bacteria isolated from horseshoe crab.</title>
        <authorList>
            <person name="Cheng T.H."/>
        </authorList>
    </citation>
    <scope>NUCLEOTIDE SEQUENCE [LARGE SCALE GENOMIC DNA]</scope>
    <source>
        <strain evidence="3 4">HSC6</strain>
    </source>
</reference>
<organism evidence="3 4">
    <name type="scientific">Photobacterium rosenbergii</name>
    <dbReference type="NCBI Taxonomy" id="294936"/>
    <lineage>
        <taxon>Bacteria</taxon>
        <taxon>Pseudomonadati</taxon>
        <taxon>Pseudomonadota</taxon>
        <taxon>Gammaproteobacteria</taxon>
        <taxon>Vibrionales</taxon>
        <taxon>Vibrionaceae</taxon>
        <taxon>Photobacterium</taxon>
    </lineage>
</organism>
<proteinExistence type="inferred from homology"/>
<comment type="similarity">
    <text evidence="1">Belongs to the short-chain dehydrogenases/reductases (SDR) family.</text>
</comment>